<evidence type="ECO:0000313" key="3">
    <source>
        <dbReference type="Proteomes" id="UP000663671"/>
    </source>
</evidence>
<dbReference type="PANTHER" id="PTHR34883">
    <property type="entry name" value="SERINE-RICH PROTEIN, PUTATIVE-RELATED-RELATED"/>
    <property type="match status" value="1"/>
</dbReference>
<gene>
    <name evidence="2" type="ORF">I7I51_05349</name>
</gene>
<dbReference type="EMBL" id="CP069110">
    <property type="protein sequence ID" value="QSS60549.1"/>
    <property type="molecule type" value="Genomic_DNA"/>
</dbReference>
<accession>A0A8A1M3B7</accession>
<dbReference type="OrthoDB" id="4188812at2759"/>
<dbReference type="InterPro" id="IPR008972">
    <property type="entry name" value="Cupredoxin"/>
</dbReference>
<evidence type="ECO:0000256" key="1">
    <source>
        <dbReference type="SAM" id="MobiDB-lite"/>
    </source>
</evidence>
<organism evidence="2 3">
    <name type="scientific">Ajellomyces capsulatus</name>
    <name type="common">Darling's disease fungus</name>
    <name type="synonym">Histoplasma capsulatum</name>
    <dbReference type="NCBI Taxonomy" id="5037"/>
    <lineage>
        <taxon>Eukaryota</taxon>
        <taxon>Fungi</taxon>
        <taxon>Dikarya</taxon>
        <taxon>Ascomycota</taxon>
        <taxon>Pezizomycotina</taxon>
        <taxon>Eurotiomycetes</taxon>
        <taxon>Eurotiomycetidae</taxon>
        <taxon>Onygenales</taxon>
        <taxon>Ajellomycetaceae</taxon>
        <taxon>Histoplasma</taxon>
    </lineage>
</organism>
<evidence type="ECO:0008006" key="4">
    <source>
        <dbReference type="Google" id="ProtNLM"/>
    </source>
</evidence>
<sequence>MHSRKVLTGHRITQTISVEITEPVTHRVTVGTGGEYLFEPAHINADVGEKIVFEFKALNHTLTQSSLIHPCTSLQQLDSGFKQFNPTDREDLMLSVTVNTLEPQWFFCRQNVSSSHCHAGMVFAVNPGEHMDEFLANVRRESALGISGAAKETQPPVMSRGFAPSTGWYLNSTGVFPTGVFPTGVFPTTPWHTGTGAFRRSAPSPSQPPPEAFTSSGNNKPRAAFLLVALMLLLAKLNHL</sequence>
<protein>
    <recommendedName>
        <fullName evidence="4">Cupredoxin</fullName>
    </recommendedName>
</protein>
<dbReference type="Proteomes" id="UP000663671">
    <property type="component" value="Chromosome 4"/>
</dbReference>
<dbReference type="VEuPathDB" id="FungiDB:I7I51_05349"/>
<dbReference type="InterPro" id="IPR052953">
    <property type="entry name" value="Ser-rich/MCO-related"/>
</dbReference>
<dbReference type="Gene3D" id="2.60.40.420">
    <property type="entry name" value="Cupredoxins - blue copper proteins"/>
    <property type="match status" value="1"/>
</dbReference>
<dbReference type="PANTHER" id="PTHR34883:SF16">
    <property type="entry name" value="RICH PROTEIN, PUTATIVE-RELATED"/>
    <property type="match status" value="1"/>
</dbReference>
<dbReference type="AlphaFoldDB" id="A0A8A1M3B7"/>
<name>A0A8A1M3B7_AJECA</name>
<proteinExistence type="predicted"/>
<feature type="region of interest" description="Disordered" evidence="1">
    <location>
        <begin position="192"/>
        <end position="217"/>
    </location>
</feature>
<dbReference type="SUPFAM" id="SSF49503">
    <property type="entry name" value="Cupredoxins"/>
    <property type="match status" value="1"/>
</dbReference>
<evidence type="ECO:0000313" key="2">
    <source>
        <dbReference type="EMBL" id="QSS60549.1"/>
    </source>
</evidence>
<reference evidence="2" key="1">
    <citation type="submission" date="2021-01" db="EMBL/GenBank/DDBJ databases">
        <title>Chromosome-level genome assembly of a human fungal pathogen reveals clustering of transcriptionally co-regulated genes.</title>
        <authorList>
            <person name="Voorhies M."/>
            <person name="Cohen S."/>
            <person name="Shea T.P."/>
            <person name="Petrus S."/>
            <person name="Munoz J.F."/>
            <person name="Poplawski S."/>
            <person name="Goldman W.E."/>
            <person name="Michael T."/>
            <person name="Cuomo C.A."/>
            <person name="Sil A."/>
            <person name="Beyhan S."/>
        </authorList>
    </citation>
    <scope>NUCLEOTIDE SEQUENCE</scope>
    <source>
        <strain evidence="2">WU24</strain>
    </source>
</reference>